<dbReference type="Proteomes" id="UP001223016">
    <property type="component" value="Unassembled WGS sequence"/>
</dbReference>
<dbReference type="InterPro" id="IPR016156">
    <property type="entry name" value="FAD/NAD-linked_Rdtase_dimer_sf"/>
</dbReference>
<dbReference type="EMBL" id="JAUQOO010000012">
    <property type="protein sequence ID" value="MDO7928325.1"/>
    <property type="molecule type" value="Genomic_DNA"/>
</dbReference>
<evidence type="ECO:0000259" key="3">
    <source>
        <dbReference type="Pfam" id="PF07992"/>
    </source>
</evidence>
<evidence type="ECO:0000259" key="5">
    <source>
        <dbReference type="Pfam" id="PF21706"/>
    </source>
</evidence>
<reference evidence="6 7" key="1">
    <citation type="submission" date="2023-07" db="EMBL/GenBank/DDBJ databases">
        <title>Identification of four novel Pseudomonas species associated with bacterial leaf spot of cucurbits.</title>
        <authorList>
            <person name="Fullem K.R."/>
        </authorList>
    </citation>
    <scope>NUCLEOTIDE SEQUENCE [LARGE SCALE GENOMIC DNA]</scope>
    <source>
        <strain evidence="6 7">KFB 138</strain>
    </source>
</reference>
<evidence type="ECO:0000313" key="7">
    <source>
        <dbReference type="Proteomes" id="UP001223016"/>
    </source>
</evidence>
<name>A0ABT9CWX7_9PSED</name>
<organism evidence="6 7">
    <name type="scientific">Pseudomonas serbiensis</name>
    <dbReference type="NCBI Taxonomy" id="3064350"/>
    <lineage>
        <taxon>Bacteria</taxon>
        <taxon>Pseudomonadati</taxon>
        <taxon>Pseudomonadota</taxon>
        <taxon>Gammaproteobacteria</taxon>
        <taxon>Pseudomonadales</taxon>
        <taxon>Pseudomonadaceae</taxon>
        <taxon>Pseudomonas</taxon>
    </lineage>
</organism>
<sequence>MIDERRTLLKWLATGAGLAALDAVAGPAINAAYAKEFNVVVIGGGFAGATFARTLRRLDPKVNITLIEANPEYRSGPLSAEYLVDKRDESTLTFNYKKLASEGINMVYDRAVNIDTEKKRVETRSSSYPYDRCVVAAGISFDFEHIKGYSQELTEAFPHAWQGGKQMTLLKKQLHEMPDGGTILMSAPNTEYRCPPGPYERVSLIAEYLKQHKPNSKLIFLDSKERFPKQAQFELAWTRLYGYGTDKSYIQWIGAKQGGTVTELRADTRELICAAGTFKGDVINIIPRQKADLFTAANGLTGDHGWCPVNTQTLESLKIPGIHVIGDAAEAPSLPKSAFAATCQARVCALAIYSIFNNRPLMHPEYMNVCFSVCETNYAISVAVNYRQNPETNKIETISSNITPLDAPADQYISEVQSAYTMFNNMVTGAFG</sequence>
<dbReference type="InterPro" id="IPR049386">
    <property type="entry name" value="FCSD_central"/>
</dbReference>
<dbReference type="PANTHER" id="PTHR43755:SF1">
    <property type="entry name" value="FAD-DEPENDENT PYRIDINE NUCLEOTIDE-DISULPHIDE OXIDOREDUCTASE"/>
    <property type="match status" value="1"/>
</dbReference>
<keyword evidence="7" id="KW-1185">Reference proteome</keyword>
<evidence type="ECO:0000256" key="1">
    <source>
        <dbReference type="ARBA" id="ARBA00022630"/>
    </source>
</evidence>
<keyword evidence="1" id="KW-0285">Flavoprotein</keyword>
<dbReference type="Pfam" id="PF21706">
    <property type="entry name" value="FCSD_central"/>
    <property type="match status" value="1"/>
</dbReference>
<dbReference type="Pfam" id="PF07992">
    <property type="entry name" value="Pyr_redox_2"/>
    <property type="match status" value="1"/>
</dbReference>
<evidence type="ECO:0000313" key="6">
    <source>
        <dbReference type="EMBL" id="MDO7928325.1"/>
    </source>
</evidence>
<dbReference type="RefSeq" id="WP_304575261.1">
    <property type="nucleotide sequence ID" value="NZ_JAUQOO010000012.1"/>
</dbReference>
<dbReference type="InterPro" id="IPR023753">
    <property type="entry name" value="FAD/NAD-binding_dom"/>
</dbReference>
<dbReference type="InterPro" id="IPR052541">
    <property type="entry name" value="SQRD"/>
</dbReference>
<dbReference type="InterPro" id="IPR006311">
    <property type="entry name" value="TAT_signal"/>
</dbReference>
<dbReference type="Gene3D" id="3.50.50.60">
    <property type="entry name" value="FAD/NAD(P)-binding domain"/>
    <property type="match status" value="2"/>
</dbReference>
<evidence type="ECO:0000256" key="2">
    <source>
        <dbReference type="ARBA" id="ARBA00022827"/>
    </source>
</evidence>
<dbReference type="SUPFAM" id="SSF55424">
    <property type="entry name" value="FAD/NAD-linked reductases, dimerisation (C-terminal) domain"/>
    <property type="match status" value="1"/>
</dbReference>
<dbReference type="PANTHER" id="PTHR43755">
    <property type="match status" value="1"/>
</dbReference>
<feature type="domain" description="Flavocytochrome c sulphide dehydrogenase flavin-binding" evidence="4">
    <location>
        <begin position="363"/>
        <end position="428"/>
    </location>
</feature>
<dbReference type="SUPFAM" id="SSF51905">
    <property type="entry name" value="FAD/NAD(P)-binding domain"/>
    <property type="match status" value="2"/>
</dbReference>
<evidence type="ECO:0000259" key="4">
    <source>
        <dbReference type="Pfam" id="PF09242"/>
    </source>
</evidence>
<gene>
    <name evidence="6" type="ORF">Q6A51_16165</name>
</gene>
<dbReference type="Gene3D" id="3.90.760.10">
    <property type="entry name" value="Flavocytochrome c sulphide dehydrogenase, flavin-binding domain"/>
    <property type="match status" value="1"/>
</dbReference>
<dbReference type="InterPro" id="IPR037092">
    <property type="entry name" value="FlavoCytC_S_DH_flav-bd_sf"/>
</dbReference>
<feature type="domain" description="FAD/NAD(P)-binding" evidence="3">
    <location>
        <begin position="37"/>
        <end position="149"/>
    </location>
</feature>
<dbReference type="InterPro" id="IPR015323">
    <property type="entry name" value="FlavoCytC_S_DH_flav-bd"/>
</dbReference>
<comment type="caution">
    <text evidence="6">The sequence shown here is derived from an EMBL/GenBank/DDBJ whole genome shotgun (WGS) entry which is preliminary data.</text>
</comment>
<feature type="domain" description="Sulfide dehydrogenase [flavocytochrome c] flavoprotein chain central" evidence="5">
    <location>
        <begin position="168"/>
        <end position="287"/>
    </location>
</feature>
<dbReference type="PROSITE" id="PS51318">
    <property type="entry name" value="TAT"/>
    <property type="match status" value="1"/>
</dbReference>
<proteinExistence type="predicted"/>
<accession>A0ABT9CWX7</accession>
<dbReference type="Pfam" id="PF09242">
    <property type="entry name" value="FCSD-flav_bind"/>
    <property type="match status" value="1"/>
</dbReference>
<dbReference type="InterPro" id="IPR036188">
    <property type="entry name" value="FAD/NAD-bd_sf"/>
</dbReference>
<protein>
    <submittedName>
        <fullName evidence="6">FAD-dependent oxidoreductase</fullName>
    </submittedName>
</protein>
<keyword evidence="2" id="KW-0274">FAD</keyword>